<sequence length="108" mass="11776">MRDAILEYLKAEGDASLFAMERDIPGFSGTATLTYNGDPNQVVWPSVSEAALDALTDLISVKAVTLNVEPELIYKFDGASVPNLPRSDGVRRVRVKSWVPCVCRYNGG</sequence>
<dbReference type="AlphaFoldDB" id="A0A1N6Q415"/>
<name>A0A1N6Q415_9GAMM</name>
<dbReference type="EMBL" id="FTMN01000002">
    <property type="protein sequence ID" value="SIQ11280.1"/>
    <property type="molecule type" value="Genomic_DNA"/>
</dbReference>
<organism evidence="1 2">
    <name type="scientific">Marinobacterium stanieri</name>
    <dbReference type="NCBI Taxonomy" id="49186"/>
    <lineage>
        <taxon>Bacteria</taxon>
        <taxon>Pseudomonadati</taxon>
        <taxon>Pseudomonadota</taxon>
        <taxon>Gammaproteobacteria</taxon>
        <taxon>Oceanospirillales</taxon>
        <taxon>Oceanospirillaceae</taxon>
        <taxon>Marinobacterium</taxon>
    </lineage>
</organism>
<dbReference type="STRING" id="49186.SAMN05421647_102237"/>
<evidence type="ECO:0000313" key="2">
    <source>
        <dbReference type="Proteomes" id="UP000186895"/>
    </source>
</evidence>
<dbReference type="Proteomes" id="UP000186895">
    <property type="component" value="Unassembled WGS sequence"/>
</dbReference>
<protein>
    <submittedName>
        <fullName evidence="1">Uncharacterized protein</fullName>
    </submittedName>
</protein>
<proteinExistence type="predicted"/>
<reference evidence="2" key="1">
    <citation type="submission" date="2017-01" db="EMBL/GenBank/DDBJ databases">
        <authorList>
            <person name="Varghese N."/>
            <person name="Submissions S."/>
        </authorList>
    </citation>
    <scope>NUCLEOTIDE SEQUENCE [LARGE SCALE GENOMIC DNA]</scope>
    <source>
        <strain evidence="2">DSM 7027</strain>
    </source>
</reference>
<keyword evidence="2" id="KW-1185">Reference proteome</keyword>
<evidence type="ECO:0000313" key="1">
    <source>
        <dbReference type="EMBL" id="SIQ11280.1"/>
    </source>
</evidence>
<gene>
    <name evidence="1" type="ORF">SAMN05421647_102237</name>
</gene>
<accession>A0A1N6Q415</accession>